<dbReference type="AlphaFoldDB" id="A0A1W1CY97"/>
<keyword evidence="2" id="KW-0547">Nucleotide-binding</keyword>
<dbReference type="GO" id="GO:0005524">
    <property type="term" value="F:ATP binding"/>
    <property type="evidence" value="ECO:0007669"/>
    <property type="project" value="UniProtKB-KW"/>
</dbReference>
<dbReference type="GO" id="GO:0043190">
    <property type="term" value="C:ATP-binding cassette (ABC) transporter complex"/>
    <property type="evidence" value="ECO:0007669"/>
    <property type="project" value="TreeGrafter"/>
</dbReference>
<protein>
    <submittedName>
        <fullName evidence="5">ABC transporter involved in cytochrome c biogenesis, ATPase component CcmA</fullName>
    </submittedName>
</protein>
<name>A0A1W1CY97_9ZZZZ</name>
<dbReference type="InterPro" id="IPR027417">
    <property type="entry name" value="P-loop_NTPase"/>
</dbReference>
<evidence type="ECO:0000259" key="4">
    <source>
        <dbReference type="PROSITE" id="PS50893"/>
    </source>
</evidence>
<evidence type="ECO:0000256" key="1">
    <source>
        <dbReference type="ARBA" id="ARBA00022448"/>
    </source>
</evidence>
<feature type="domain" description="ABC transporter" evidence="4">
    <location>
        <begin position="2"/>
        <end position="223"/>
    </location>
</feature>
<dbReference type="InterPro" id="IPR003593">
    <property type="entry name" value="AAA+_ATPase"/>
</dbReference>
<dbReference type="InterPro" id="IPR017871">
    <property type="entry name" value="ABC_transporter-like_CS"/>
</dbReference>
<dbReference type="SMART" id="SM00382">
    <property type="entry name" value="AAA"/>
    <property type="match status" value="1"/>
</dbReference>
<accession>A0A1W1CY97</accession>
<dbReference type="SUPFAM" id="SSF52540">
    <property type="entry name" value="P-loop containing nucleoside triphosphate hydrolases"/>
    <property type="match status" value="1"/>
</dbReference>
<dbReference type="PANTHER" id="PTHR43553">
    <property type="entry name" value="HEAVY METAL TRANSPORTER"/>
    <property type="match status" value="1"/>
</dbReference>
<dbReference type="Pfam" id="PF00005">
    <property type="entry name" value="ABC_tran"/>
    <property type="match status" value="1"/>
</dbReference>
<evidence type="ECO:0000256" key="3">
    <source>
        <dbReference type="ARBA" id="ARBA00022840"/>
    </source>
</evidence>
<reference evidence="5" key="1">
    <citation type="submission" date="2016-10" db="EMBL/GenBank/DDBJ databases">
        <authorList>
            <person name="de Groot N.N."/>
        </authorList>
    </citation>
    <scope>NUCLEOTIDE SEQUENCE</scope>
</reference>
<dbReference type="InterPro" id="IPR050095">
    <property type="entry name" value="ECF_ABC_transporter_ATP-bd"/>
</dbReference>
<evidence type="ECO:0000256" key="2">
    <source>
        <dbReference type="ARBA" id="ARBA00022741"/>
    </source>
</evidence>
<gene>
    <name evidence="5" type="ORF">MNB_SV-3-442</name>
</gene>
<dbReference type="GO" id="GO:0042626">
    <property type="term" value="F:ATPase-coupled transmembrane transporter activity"/>
    <property type="evidence" value="ECO:0007669"/>
    <property type="project" value="TreeGrafter"/>
</dbReference>
<dbReference type="InterPro" id="IPR003439">
    <property type="entry name" value="ABC_transporter-like_ATP-bd"/>
</dbReference>
<dbReference type="EMBL" id="FPHI01000057">
    <property type="protein sequence ID" value="SFV70713.1"/>
    <property type="molecule type" value="Genomic_DNA"/>
</dbReference>
<dbReference type="PROSITE" id="PS50893">
    <property type="entry name" value="ABC_TRANSPORTER_2"/>
    <property type="match status" value="1"/>
</dbReference>
<evidence type="ECO:0000313" key="5">
    <source>
        <dbReference type="EMBL" id="SFV70713.1"/>
    </source>
</evidence>
<sequence>MLHINNYANAILSNISFSLEAGKHLIILGSNGVGKTTLAKVLCGITPSSDVEIDGINPSKVYGKKRAKVINYIPPKLDVFDDFITLREFLELGLMGVVGGQYPSIEEVLTKLNIAHLQEKSCKALSSGESQLLLIASALLHDADYTIFDEPTANLDPQKMQLLFGLLKSNNILKSKIIITHNLNLAYKLGYDILFLEEGKVKFHGTSHDFFAQTHLDACYEGAVEKQDNNIVVKL</sequence>
<dbReference type="Gene3D" id="3.40.50.300">
    <property type="entry name" value="P-loop containing nucleotide triphosphate hydrolases"/>
    <property type="match status" value="1"/>
</dbReference>
<keyword evidence="1" id="KW-0813">Transport</keyword>
<organism evidence="5">
    <name type="scientific">hydrothermal vent metagenome</name>
    <dbReference type="NCBI Taxonomy" id="652676"/>
    <lineage>
        <taxon>unclassified sequences</taxon>
        <taxon>metagenomes</taxon>
        <taxon>ecological metagenomes</taxon>
    </lineage>
</organism>
<dbReference type="PROSITE" id="PS00211">
    <property type="entry name" value="ABC_TRANSPORTER_1"/>
    <property type="match status" value="1"/>
</dbReference>
<dbReference type="GO" id="GO:0016887">
    <property type="term" value="F:ATP hydrolysis activity"/>
    <property type="evidence" value="ECO:0007669"/>
    <property type="project" value="InterPro"/>
</dbReference>
<proteinExistence type="predicted"/>
<keyword evidence="3" id="KW-0067">ATP-binding</keyword>